<evidence type="ECO:0000313" key="9">
    <source>
        <dbReference type="Proteomes" id="UP000179243"/>
    </source>
</evidence>
<feature type="transmembrane region" description="Helical" evidence="6">
    <location>
        <begin position="164"/>
        <end position="185"/>
    </location>
</feature>
<evidence type="ECO:0000256" key="6">
    <source>
        <dbReference type="SAM" id="Phobius"/>
    </source>
</evidence>
<evidence type="ECO:0000256" key="4">
    <source>
        <dbReference type="ARBA" id="ARBA00022989"/>
    </source>
</evidence>
<dbReference type="InterPro" id="IPR050638">
    <property type="entry name" value="AA-Vitamin_Transporters"/>
</dbReference>
<evidence type="ECO:0000256" key="1">
    <source>
        <dbReference type="ARBA" id="ARBA00004141"/>
    </source>
</evidence>
<name>A0A1F7FFC8_UNCRA</name>
<comment type="subcellular location">
    <subcellularLocation>
        <location evidence="1">Membrane</location>
        <topology evidence="1">Multi-pass membrane protein</topology>
    </subcellularLocation>
</comment>
<gene>
    <name evidence="8" type="ORF">A2519_03750</name>
</gene>
<feature type="transmembrane region" description="Helical" evidence="6">
    <location>
        <begin position="14"/>
        <end position="37"/>
    </location>
</feature>
<dbReference type="EMBL" id="MFYX01000057">
    <property type="protein sequence ID" value="OGK05395.1"/>
    <property type="molecule type" value="Genomic_DNA"/>
</dbReference>
<proteinExistence type="inferred from homology"/>
<organism evidence="8 9">
    <name type="scientific">Candidatus Raymondbacteria bacterium RIFOXYD12_FULL_49_13</name>
    <dbReference type="NCBI Taxonomy" id="1817890"/>
    <lineage>
        <taxon>Bacteria</taxon>
        <taxon>Raymondiibacteriota</taxon>
    </lineage>
</organism>
<feature type="domain" description="EamA" evidence="7">
    <location>
        <begin position="5"/>
        <end position="86"/>
    </location>
</feature>
<evidence type="ECO:0000256" key="2">
    <source>
        <dbReference type="ARBA" id="ARBA00007362"/>
    </source>
</evidence>
<feature type="transmembrane region" description="Helical" evidence="6">
    <location>
        <begin position="70"/>
        <end position="87"/>
    </location>
</feature>
<accession>A0A1F7FFC8</accession>
<comment type="similarity">
    <text evidence="2">Belongs to the EamA transporter family.</text>
</comment>
<feature type="transmembrane region" description="Helical" evidence="6">
    <location>
        <begin position="93"/>
        <end position="113"/>
    </location>
</feature>
<evidence type="ECO:0000256" key="5">
    <source>
        <dbReference type="ARBA" id="ARBA00023136"/>
    </source>
</evidence>
<dbReference type="GO" id="GO:0016020">
    <property type="term" value="C:membrane"/>
    <property type="evidence" value="ECO:0007669"/>
    <property type="project" value="UniProtKB-SubCell"/>
</dbReference>
<feature type="transmembrane region" description="Helical" evidence="6">
    <location>
        <begin position="194"/>
        <end position="214"/>
    </location>
</feature>
<dbReference type="Pfam" id="PF00892">
    <property type="entry name" value="EamA"/>
    <property type="match status" value="2"/>
</dbReference>
<feature type="transmembrane region" description="Helical" evidence="6">
    <location>
        <begin position="220"/>
        <end position="238"/>
    </location>
</feature>
<dbReference type="Proteomes" id="UP000179243">
    <property type="component" value="Unassembled WGS sequence"/>
</dbReference>
<protein>
    <recommendedName>
        <fullName evidence="7">EamA domain-containing protein</fullName>
    </recommendedName>
</protein>
<evidence type="ECO:0000256" key="3">
    <source>
        <dbReference type="ARBA" id="ARBA00022692"/>
    </source>
</evidence>
<dbReference type="AlphaFoldDB" id="A0A1F7FFC8"/>
<sequence>MLFKKSGQDLTPRAVLASMAIGFLLLIGGNGCVTIAVRKVDSYMAALIVTSIPLLVLIYDRVLFKKPVRVHALAAIILGFVGIGMLLNTGKGIVPNISGHALFVLLGSALWALGTSLSKHAPQPTDPFMNSAIQLISSGIVALLMIPLVTPVNDIHPSNWTSGSLIALVYLIVFGTLALVAYGYLLKTEPNNRVVTYAFVNPPIALFLGLVFGGETPAPFLVPALALICGALALTFYGHRLTGLMRS</sequence>
<keyword evidence="4 6" id="KW-1133">Transmembrane helix</keyword>
<reference evidence="8 9" key="1">
    <citation type="journal article" date="2016" name="Nat. Commun.">
        <title>Thousands of microbial genomes shed light on interconnected biogeochemical processes in an aquifer system.</title>
        <authorList>
            <person name="Anantharaman K."/>
            <person name="Brown C.T."/>
            <person name="Hug L.A."/>
            <person name="Sharon I."/>
            <person name="Castelle C.J."/>
            <person name="Probst A.J."/>
            <person name="Thomas B.C."/>
            <person name="Singh A."/>
            <person name="Wilkins M.J."/>
            <person name="Karaoz U."/>
            <person name="Brodie E.L."/>
            <person name="Williams K.H."/>
            <person name="Hubbard S.S."/>
            <person name="Banfield J.F."/>
        </authorList>
    </citation>
    <scope>NUCLEOTIDE SEQUENCE [LARGE SCALE GENOMIC DNA]</scope>
</reference>
<evidence type="ECO:0000259" key="7">
    <source>
        <dbReference type="Pfam" id="PF00892"/>
    </source>
</evidence>
<dbReference type="InterPro" id="IPR000620">
    <property type="entry name" value="EamA_dom"/>
</dbReference>
<dbReference type="SUPFAM" id="SSF103481">
    <property type="entry name" value="Multidrug resistance efflux transporter EmrE"/>
    <property type="match status" value="2"/>
</dbReference>
<dbReference type="InterPro" id="IPR037185">
    <property type="entry name" value="EmrE-like"/>
</dbReference>
<feature type="transmembrane region" description="Helical" evidence="6">
    <location>
        <begin position="133"/>
        <end position="152"/>
    </location>
</feature>
<keyword evidence="5 6" id="KW-0472">Membrane</keyword>
<dbReference type="PANTHER" id="PTHR32322">
    <property type="entry name" value="INNER MEMBRANE TRANSPORTER"/>
    <property type="match status" value="1"/>
</dbReference>
<keyword evidence="3 6" id="KW-0812">Transmembrane</keyword>
<evidence type="ECO:0000313" key="8">
    <source>
        <dbReference type="EMBL" id="OGK05395.1"/>
    </source>
</evidence>
<comment type="caution">
    <text evidence="8">The sequence shown here is derived from an EMBL/GenBank/DDBJ whole genome shotgun (WGS) entry which is preliminary data.</text>
</comment>
<feature type="domain" description="EamA" evidence="7">
    <location>
        <begin position="101"/>
        <end position="236"/>
    </location>
</feature>
<dbReference type="PANTHER" id="PTHR32322:SF2">
    <property type="entry name" value="EAMA DOMAIN-CONTAINING PROTEIN"/>
    <property type="match status" value="1"/>
</dbReference>